<evidence type="ECO:0000313" key="1">
    <source>
        <dbReference type="EMBL" id="EWS72398.1"/>
    </source>
</evidence>
<accession>W7X7M2</accession>
<proteinExistence type="predicted"/>
<sequence length="108" mass="12778">MYSATQFHSEDSSVTQDSDYYAVKNTALNNLCSLNHYQIKNQSEIFLASNFSKAKQIFHKYFFCQNFSIHQVTIQFIYCLRLQISFFIQYLEQIHTYRKQGALSLLPQ</sequence>
<dbReference type="GeneID" id="24439275"/>
<dbReference type="RefSeq" id="XP_012655082.1">
    <property type="nucleotide sequence ID" value="XM_012799628.1"/>
</dbReference>
<reference evidence="2" key="1">
    <citation type="journal article" date="2006" name="PLoS Biol.">
        <title>Macronuclear genome sequence of the ciliate Tetrahymena thermophila, a model eukaryote.</title>
        <authorList>
            <person name="Eisen J.A."/>
            <person name="Coyne R.S."/>
            <person name="Wu M."/>
            <person name="Wu D."/>
            <person name="Thiagarajan M."/>
            <person name="Wortman J.R."/>
            <person name="Badger J.H."/>
            <person name="Ren Q."/>
            <person name="Amedeo P."/>
            <person name="Jones K.M."/>
            <person name="Tallon L.J."/>
            <person name="Delcher A.L."/>
            <person name="Salzberg S.L."/>
            <person name="Silva J.C."/>
            <person name="Haas B.J."/>
            <person name="Majoros W.H."/>
            <person name="Farzad M."/>
            <person name="Carlton J.M."/>
            <person name="Smith R.K. Jr."/>
            <person name="Garg J."/>
            <person name="Pearlman R.E."/>
            <person name="Karrer K.M."/>
            <person name="Sun L."/>
            <person name="Manning G."/>
            <person name="Elde N.C."/>
            <person name="Turkewitz A.P."/>
            <person name="Asai D.J."/>
            <person name="Wilkes D.E."/>
            <person name="Wang Y."/>
            <person name="Cai H."/>
            <person name="Collins K."/>
            <person name="Stewart B.A."/>
            <person name="Lee S.R."/>
            <person name="Wilamowska K."/>
            <person name="Weinberg Z."/>
            <person name="Ruzzo W.L."/>
            <person name="Wloga D."/>
            <person name="Gaertig J."/>
            <person name="Frankel J."/>
            <person name="Tsao C.-C."/>
            <person name="Gorovsky M.A."/>
            <person name="Keeling P.J."/>
            <person name="Waller R.F."/>
            <person name="Patron N.J."/>
            <person name="Cherry J.M."/>
            <person name="Stover N.A."/>
            <person name="Krieger C.J."/>
            <person name="del Toro C."/>
            <person name="Ryder H.F."/>
            <person name="Williamson S.C."/>
            <person name="Barbeau R.A."/>
            <person name="Hamilton E.P."/>
            <person name="Orias E."/>
        </authorList>
    </citation>
    <scope>NUCLEOTIDE SEQUENCE [LARGE SCALE GENOMIC DNA]</scope>
    <source>
        <strain evidence="2">SB210</strain>
    </source>
</reference>
<dbReference type="AlphaFoldDB" id="W7X7M2"/>
<name>W7X7M2_TETTS</name>
<dbReference type="KEGG" id="tet:TTHERM_000494779"/>
<evidence type="ECO:0000313" key="2">
    <source>
        <dbReference type="Proteomes" id="UP000009168"/>
    </source>
</evidence>
<dbReference type="Proteomes" id="UP000009168">
    <property type="component" value="Unassembled WGS sequence"/>
</dbReference>
<gene>
    <name evidence="1" type="ORF">TTHERM_000494779</name>
</gene>
<dbReference type="EMBL" id="GG662512">
    <property type="protein sequence ID" value="EWS72398.1"/>
    <property type="molecule type" value="Genomic_DNA"/>
</dbReference>
<protein>
    <submittedName>
        <fullName evidence="1">Uncharacterized protein</fullName>
    </submittedName>
</protein>
<organism evidence="1 2">
    <name type="scientific">Tetrahymena thermophila (strain SB210)</name>
    <dbReference type="NCBI Taxonomy" id="312017"/>
    <lineage>
        <taxon>Eukaryota</taxon>
        <taxon>Sar</taxon>
        <taxon>Alveolata</taxon>
        <taxon>Ciliophora</taxon>
        <taxon>Intramacronucleata</taxon>
        <taxon>Oligohymenophorea</taxon>
        <taxon>Hymenostomatida</taxon>
        <taxon>Tetrahymenina</taxon>
        <taxon>Tetrahymenidae</taxon>
        <taxon>Tetrahymena</taxon>
    </lineage>
</organism>
<keyword evidence="2" id="KW-1185">Reference proteome</keyword>
<dbReference type="InParanoid" id="W7X7M2"/>